<evidence type="ECO:0000256" key="3">
    <source>
        <dbReference type="PROSITE-ProRule" id="PRU00284"/>
    </source>
</evidence>
<gene>
    <name evidence="7" type="ORF">FN924_01560</name>
</gene>
<evidence type="ECO:0000259" key="6">
    <source>
        <dbReference type="PROSITE" id="PS50111"/>
    </source>
</evidence>
<evidence type="ECO:0000313" key="8">
    <source>
        <dbReference type="Proteomes" id="UP000315215"/>
    </source>
</evidence>
<dbReference type="InterPro" id="IPR004089">
    <property type="entry name" value="MCPsignal_dom"/>
</dbReference>
<dbReference type="Gene3D" id="1.10.287.950">
    <property type="entry name" value="Methyl-accepting chemotaxis protein"/>
    <property type="match status" value="1"/>
</dbReference>
<keyword evidence="5" id="KW-0472">Membrane</keyword>
<protein>
    <submittedName>
        <fullName evidence="7">Chemotaxis protein</fullName>
    </submittedName>
</protein>
<dbReference type="OrthoDB" id="242546at2"/>
<evidence type="ECO:0000256" key="5">
    <source>
        <dbReference type="SAM" id="Phobius"/>
    </source>
</evidence>
<feature type="coiled-coil region" evidence="4">
    <location>
        <begin position="365"/>
        <end position="392"/>
    </location>
</feature>
<sequence length="493" mass="54791">MNNVQEMQLQDLRKKNTLMAICMIISAGAGLGLSIVEKNTFNMIIYGIDVLLIIGFYLVLQKFLNKPRPLPYIMITIIAGFSSVSILFDTSSIDVLFILLFIIVFSGIHLKLSLFIQGYLLGLVAVILNHLMTTPDQEIIRGLFSTYLLVYLLIGLIFFVIIRISNDQQKNIEKFLLESAETANQQEKQRAYLEHSVTSILENMEAINEQFQKNVHAQKEMAYAIGEISTGSQAQSEQIVEISQHTNETMTSMEQVHANSITLYEGSNETRNIAESAKGKMDNLTEQIHQLQTVIQSLSQSFTVLTEKISETNQFADTIRDITEQTNLLALNASIEAARAGEAGKGFAVVAEEIRKLADVTGQTTQKITQNLSELNNSNKEAIEKMEQSGETIEISVASTSEVAGYFNEMTRTLKMLNEGLEGFTQLSQQVQGQSNEVEKSTNDLAAIIQQASASLEQMSATVDGLTNSNQELSNLLDETVQQVFKINEQSEN</sequence>
<feature type="coiled-coil region" evidence="4">
    <location>
        <begin position="267"/>
        <end position="301"/>
    </location>
</feature>
<dbReference type="Pfam" id="PF00015">
    <property type="entry name" value="MCPsignal"/>
    <property type="match status" value="1"/>
</dbReference>
<dbReference type="PANTHER" id="PTHR32089">
    <property type="entry name" value="METHYL-ACCEPTING CHEMOTAXIS PROTEIN MCPB"/>
    <property type="match status" value="1"/>
</dbReference>
<dbReference type="GO" id="GO:0006935">
    <property type="term" value="P:chemotaxis"/>
    <property type="evidence" value="ECO:0007669"/>
    <property type="project" value="InterPro"/>
</dbReference>
<feature type="transmembrane region" description="Helical" evidence="5">
    <location>
        <begin position="112"/>
        <end position="132"/>
    </location>
</feature>
<evidence type="ECO:0000256" key="4">
    <source>
        <dbReference type="SAM" id="Coils"/>
    </source>
</evidence>
<reference evidence="7 8" key="1">
    <citation type="submission" date="2019-07" db="EMBL/GenBank/DDBJ databases">
        <authorList>
            <person name="Li J."/>
        </authorList>
    </citation>
    <scope>NUCLEOTIDE SEQUENCE [LARGE SCALE GENOMIC DNA]</scope>
    <source>
        <strain evidence="7 8">TKL69</strain>
    </source>
</reference>
<keyword evidence="4" id="KW-0175">Coiled coil</keyword>
<name>A0A516KC84_9BACI</name>
<dbReference type="RefSeq" id="WP_143891764.1">
    <property type="nucleotide sequence ID" value="NZ_CP041666.1"/>
</dbReference>
<dbReference type="SMART" id="SM00283">
    <property type="entry name" value="MA"/>
    <property type="match status" value="1"/>
</dbReference>
<dbReference type="GO" id="GO:0004888">
    <property type="term" value="F:transmembrane signaling receptor activity"/>
    <property type="evidence" value="ECO:0007669"/>
    <property type="project" value="InterPro"/>
</dbReference>
<keyword evidence="8" id="KW-1185">Reference proteome</keyword>
<dbReference type="PRINTS" id="PR00260">
    <property type="entry name" value="CHEMTRNSDUCR"/>
</dbReference>
<accession>A0A516KC84</accession>
<evidence type="ECO:0000313" key="7">
    <source>
        <dbReference type="EMBL" id="QDP39014.1"/>
    </source>
</evidence>
<keyword evidence="5" id="KW-1133">Transmembrane helix</keyword>
<feature type="coiled-coil region" evidence="4">
    <location>
        <begin position="456"/>
        <end position="483"/>
    </location>
</feature>
<organism evidence="7 8">
    <name type="scientific">Radiobacillus deserti</name>
    <dbReference type="NCBI Taxonomy" id="2594883"/>
    <lineage>
        <taxon>Bacteria</taxon>
        <taxon>Bacillati</taxon>
        <taxon>Bacillota</taxon>
        <taxon>Bacilli</taxon>
        <taxon>Bacillales</taxon>
        <taxon>Bacillaceae</taxon>
        <taxon>Radiobacillus</taxon>
    </lineage>
</organism>
<dbReference type="AlphaFoldDB" id="A0A516KC84"/>
<dbReference type="PANTHER" id="PTHR32089:SF112">
    <property type="entry name" value="LYSOZYME-LIKE PROTEIN-RELATED"/>
    <property type="match status" value="1"/>
</dbReference>
<keyword evidence="1 3" id="KW-0807">Transducer</keyword>
<keyword evidence="5" id="KW-0812">Transmembrane</keyword>
<evidence type="ECO:0000256" key="2">
    <source>
        <dbReference type="ARBA" id="ARBA00029447"/>
    </source>
</evidence>
<dbReference type="SUPFAM" id="SSF58104">
    <property type="entry name" value="Methyl-accepting chemotaxis protein (MCP) signaling domain"/>
    <property type="match status" value="1"/>
</dbReference>
<dbReference type="EMBL" id="CP041666">
    <property type="protein sequence ID" value="QDP39014.1"/>
    <property type="molecule type" value="Genomic_DNA"/>
</dbReference>
<comment type="similarity">
    <text evidence="2">Belongs to the methyl-accepting chemotaxis (MCP) protein family.</text>
</comment>
<dbReference type="Proteomes" id="UP000315215">
    <property type="component" value="Chromosome"/>
</dbReference>
<evidence type="ECO:0000256" key="1">
    <source>
        <dbReference type="ARBA" id="ARBA00023224"/>
    </source>
</evidence>
<dbReference type="GO" id="GO:0007165">
    <property type="term" value="P:signal transduction"/>
    <property type="evidence" value="ECO:0007669"/>
    <property type="project" value="UniProtKB-KW"/>
</dbReference>
<feature type="transmembrane region" description="Helical" evidence="5">
    <location>
        <begin position="43"/>
        <end position="60"/>
    </location>
</feature>
<dbReference type="KEGG" id="aqt:FN924_01560"/>
<feature type="transmembrane region" description="Helical" evidence="5">
    <location>
        <begin position="17"/>
        <end position="36"/>
    </location>
</feature>
<proteinExistence type="inferred from homology"/>
<feature type="domain" description="Methyl-accepting transducer" evidence="6">
    <location>
        <begin position="210"/>
        <end position="460"/>
    </location>
</feature>
<feature type="transmembrane region" description="Helical" evidence="5">
    <location>
        <begin position="144"/>
        <end position="164"/>
    </location>
</feature>
<dbReference type="PROSITE" id="PS50111">
    <property type="entry name" value="CHEMOTAXIS_TRANSDUC_2"/>
    <property type="match status" value="1"/>
</dbReference>
<dbReference type="InterPro" id="IPR004090">
    <property type="entry name" value="Chemotax_Me-accpt_rcpt"/>
</dbReference>
<feature type="transmembrane region" description="Helical" evidence="5">
    <location>
        <begin position="72"/>
        <end position="105"/>
    </location>
</feature>
<dbReference type="GO" id="GO:0016020">
    <property type="term" value="C:membrane"/>
    <property type="evidence" value="ECO:0007669"/>
    <property type="project" value="InterPro"/>
</dbReference>